<feature type="region of interest" description="Disordered" evidence="1">
    <location>
        <begin position="192"/>
        <end position="247"/>
    </location>
</feature>
<gene>
    <name evidence="2" type="ORF">M6B38_173945</name>
    <name evidence="3" type="ORF">M6B38_325965</name>
</gene>
<reference evidence="2" key="1">
    <citation type="journal article" date="2023" name="GigaByte">
        <title>Genome assembly of the bearded iris, Iris pallida Lam.</title>
        <authorList>
            <person name="Bruccoleri R.E."/>
            <person name="Oakeley E.J."/>
            <person name="Faust A.M.E."/>
            <person name="Altorfer M."/>
            <person name="Dessus-Babus S."/>
            <person name="Burckhardt D."/>
            <person name="Oertli M."/>
            <person name="Naumann U."/>
            <person name="Petersen F."/>
            <person name="Wong J."/>
        </authorList>
    </citation>
    <scope>NUCLEOTIDE SEQUENCE</scope>
    <source>
        <strain evidence="2">GSM-AAB239-AS_SAM_17_03QT</strain>
    </source>
</reference>
<evidence type="ECO:0000313" key="3">
    <source>
        <dbReference type="EMBL" id="KAJ6836647.1"/>
    </source>
</evidence>
<dbReference type="AlphaFoldDB" id="A0AAX6ERB7"/>
<evidence type="ECO:0000256" key="1">
    <source>
        <dbReference type="SAM" id="MobiDB-lite"/>
    </source>
</evidence>
<keyword evidence="4" id="KW-1185">Reference proteome</keyword>
<name>A0AAX6ERB7_IRIPA</name>
<sequence>MLKETEVAEEGKRGRLTGVRSVAAALWLGEARAVAGNGSRRGARPLCCGKGNPTAPAAWSGICSASEARSGCGDVDGVPEQGARGRCAKCSTTGGAQARPPRRVAARDWTQAGPDAVAHGGSSSRTRRRGSGACRTTEDGRRRGGRVSHRGEIGGQARLFARRGRKEACGNGEGAALLAWRRRTWLRARRVGTGTHEGGARQGGAQEEWRSSSRARAWRRSPGGGGSAGVAGLRAASTETHTAVPLP</sequence>
<reference evidence="2" key="2">
    <citation type="submission" date="2023-04" db="EMBL/GenBank/DDBJ databases">
        <authorList>
            <person name="Bruccoleri R.E."/>
            <person name="Oakeley E.J."/>
            <person name="Faust A.-M."/>
            <person name="Dessus-Babus S."/>
            <person name="Altorfer M."/>
            <person name="Burckhardt D."/>
            <person name="Oertli M."/>
            <person name="Naumann U."/>
            <person name="Petersen F."/>
            <person name="Wong J."/>
        </authorList>
    </citation>
    <scope>NUCLEOTIDE SEQUENCE</scope>
    <source>
        <strain evidence="2">GSM-AAB239-AS_SAM_17_03QT</strain>
        <tissue evidence="2">Leaf</tissue>
    </source>
</reference>
<dbReference type="EMBL" id="JANAVB010011868">
    <property type="protein sequence ID" value="KAJ6836647.1"/>
    <property type="molecule type" value="Genomic_DNA"/>
</dbReference>
<evidence type="ECO:0000313" key="4">
    <source>
        <dbReference type="Proteomes" id="UP001140949"/>
    </source>
</evidence>
<organism evidence="2 4">
    <name type="scientific">Iris pallida</name>
    <name type="common">Sweet iris</name>
    <dbReference type="NCBI Taxonomy" id="29817"/>
    <lineage>
        <taxon>Eukaryota</taxon>
        <taxon>Viridiplantae</taxon>
        <taxon>Streptophyta</taxon>
        <taxon>Embryophyta</taxon>
        <taxon>Tracheophyta</taxon>
        <taxon>Spermatophyta</taxon>
        <taxon>Magnoliopsida</taxon>
        <taxon>Liliopsida</taxon>
        <taxon>Asparagales</taxon>
        <taxon>Iridaceae</taxon>
        <taxon>Iridoideae</taxon>
        <taxon>Irideae</taxon>
        <taxon>Iris</taxon>
    </lineage>
</organism>
<dbReference type="Proteomes" id="UP001140949">
    <property type="component" value="Unassembled WGS sequence"/>
</dbReference>
<dbReference type="EMBL" id="JANAVB010034615">
    <property type="protein sequence ID" value="KAJ6806620.1"/>
    <property type="molecule type" value="Genomic_DNA"/>
</dbReference>
<comment type="caution">
    <text evidence="2">The sequence shown here is derived from an EMBL/GenBank/DDBJ whole genome shotgun (WGS) entry which is preliminary data.</text>
</comment>
<evidence type="ECO:0000313" key="2">
    <source>
        <dbReference type="EMBL" id="KAJ6806620.1"/>
    </source>
</evidence>
<accession>A0AAX6ERB7</accession>
<protein>
    <submittedName>
        <fullName evidence="2">Uncharacterized protein</fullName>
    </submittedName>
</protein>
<proteinExistence type="predicted"/>
<feature type="region of interest" description="Disordered" evidence="1">
    <location>
        <begin position="89"/>
        <end position="152"/>
    </location>
</feature>